<dbReference type="InterPro" id="IPR001996">
    <property type="entry name" value="PTS_IIB_1"/>
</dbReference>
<dbReference type="KEGG" id="thl:TEH_20340"/>
<feature type="transmembrane region" description="Helical" evidence="18">
    <location>
        <begin position="428"/>
        <end position="449"/>
    </location>
</feature>
<feature type="domain" description="PTS EIIB type-1" evidence="20">
    <location>
        <begin position="4"/>
        <end position="86"/>
    </location>
</feature>
<dbReference type="NCBIfam" id="TIGR00830">
    <property type="entry name" value="PTBA"/>
    <property type="match status" value="1"/>
</dbReference>
<evidence type="ECO:0000256" key="2">
    <source>
        <dbReference type="ARBA" id="ARBA00022448"/>
    </source>
</evidence>
<gene>
    <name evidence="22" type="primary">bglP</name>
    <name evidence="22" type="ordered locus">TEH_20340</name>
</gene>
<keyword evidence="2" id="KW-0813">Transport</keyword>
<dbReference type="GO" id="GO:0008982">
    <property type="term" value="F:protein-N(PI)-phosphohistidine-sugar phosphotransferase activity"/>
    <property type="evidence" value="ECO:0007669"/>
    <property type="project" value="InterPro"/>
</dbReference>
<dbReference type="InterPro" id="IPR011297">
    <property type="entry name" value="PTS_IIABC_b_glu"/>
</dbReference>
<dbReference type="SUPFAM" id="SSF55604">
    <property type="entry name" value="Glucose permease domain IIB"/>
    <property type="match status" value="1"/>
</dbReference>
<feature type="active site" description="Phosphocysteine intermediate; for EIIB activity" evidence="16">
    <location>
        <position position="26"/>
    </location>
</feature>
<evidence type="ECO:0000313" key="22">
    <source>
        <dbReference type="EMBL" id="BAK95361.1"/>
    </source>
</evidence>
<feature type="transmembrane region" description="Helical" evidence="18">
    <location>
        <begin position="358"/>
        <end position="376"/>
    </location>
</feature>
<reference evidence="22 23" key="1">
    <citation type="submission" date="2011-01" db="EMBL/GenBank/DDBJ databases">
        <title>Whole genome sequence of Tetragenococcus halophilus NBRC 12172.</title>
        <authorList>
            <person name="Nakazawa H."/>
            <person name="Omata S."/>
            <person name="Koga C."/>
            <person name="Watanabe Y."/>
            <person name="Katano Y."/>
            <person name="Ito N."/>
            <person name="Tsukatani N."/>
            <person name="Ankai A."/>
            <person name="Oguchi A."/>
            <person name="Fukui S."/>
            <person name="Yashiro I."/>
            <person name="Kamata S."/>
            <person name="Hashimoto Y."/>
            <person name="Yamazaki J."/>
            <person name="Taguchi H."/>
            <person name="Tanaka A."/>
            <person name="Koyama T."/>
            <person name="Ichige A."/>
            <person name="Hanya Y."/>
            <person name="Tanikawa S."/>
            <person name="Yamazaki S."/>
            <person name="Fujita N."/>
        </authorList>
    </citation>
    <scope>NUCLEOTIDE SEQUENCE [LARGE SCALE GENOMIC DNA]</scope>
    <source>
        <strain evidence="23">DSM 20338 / JCM 20259 / NCIMB 9735 / NBRC 12172</strain>
    </source>
</reference>
<evidence type="ECO:0000256" key="5">
    <source>
        <dbReference type="ARBA" id="ARBA00022679"/>
    </source>
</evidence>
<feature type="transmembrane region" description="Helical" evidence="18">
    <location>
        <begin position="284"/>
        <end position="310"/>
    </location>
</feature>
<dbReference type="EMBL" id="AP012046">
    <property type="protein sequence ID" value="BAK95361.1"/>
    <property type="molecule type" value="Genomic_DNA"/>
</dbReference>
<evidence type="ECO:0000259" key="21">
    <source>
        <dbReference type="PROSITE" id="PS51103"/>
    </source>
</evidence>
<dbReference type="GO" id="GO:0005886">
    <property type="term" value="C:plasma membrane"/>
    <property type="evidence" value="ECO:0007669"/>
    <property type="project" value="UniProtKB-SubCell"/>
</dbReference>
<feature type="region of interest" description="Disordered" evidence="17">
    <location>
        <begin position="459"/>
        <end position="484"/>
    </location>
</feature>
<evidence type="ECO:0000256" key="17">
    <source>
        <dbReference type="SAM" id="MobiDB-lite"/>
    </source>
</evidence>
<keyword evidence="9 18" id="KW-1133">Transmembrane helix</keyword>
<dbReference type="GO" id="GO:0009401">
    <property type="term" value="P:phosphoenolpyruvate-dependent sugar phosphotransferase system"/>
    <property type="evidence" value="ECO:0007669"/>
    <property type="project" value="UniProtKB-KW"/>
</dbReference>
<dbReference type="GO" id="GO:0090589">
    <property type="term" value="F:protein-phosphocysteine-trehalose phosphotransferase system transporter activity"/>
    <property type="evidence" value="ECO:0007669"/>
    <property type="project" value="TreeGrafter"/>
</dbReference>
<organism evidence="22 23">
    <name type="scientific">Tetragenococcus halophilus (strain DSM 20338 / JCM 20259 / NCIMB 9735 / NBRC 12172)</name>
    <name type="common">Pediococcus halophilus</name>
    <dbReference type="NCBI Taxonomy" id="945021"/>
    <lineage>
        <taxon>Bacteria</taxon>
        <taxon>Bacillati</taxon>
        <taxon>Bacillota</taxon>
        <taxon>Bacilli</taxon>
        <taxon>Lactobacillales</taxon>
        <taxon>Enterococcaceae</taxon>
        <taxon>Tetragenococcus</taxon>
    </lineage>
</organism>
<evidence type="ECO:0000259" key="20">
    <source>
        <dbReference type="PROSITE" id="PS51098"/>
    </source>
</evidence>
<dbReference type="InterPro" id="IPR050558">
    <property type="entry name" value="PTS_Sugar-Specific_Components"/>
</dbReference>
<evidence type="ECO:0000256" key="11">
    <source>
        <dbReference type="ARBA" id="ARBA00044053"/>
    </source>
</evidence>
<evidence type="ECO:0000256" key="16">
    <source>
        <dbReference type="PROSITE-ProRule" id="PRU00421"/>
    </source>
</evidence>
<dbReference type="PANTHER" id="PTHR30175:SF1">
    <property type="entry name" value="PTS SYSTEM ARBUTIN-, CELLOBIOSE-, AND SALICIN-SPECIFIC EIIBC COMPONENT-RELATED"/>
    <property type="match status" value="1"/>
</dbReference>
<evidence type="ECO:0000313" key="23">
    <source>
        <dbReference type="Proteomes" id="UP000002663"/>
    </source>
</evidence>
<evidence type="ECO:0000256" key="7">
    <source>
        <dbReference type="ARBA" id="ARBA00022692"/>
    </source>
</evidence>
<keyword evidence="6" id="KW-0598">Phosphotransferase system</keyword>
<dbReference type="PROSITE" id="PS51103">
    <property type="entry name" value="PTS_EIIC_TYPE_1"/>
    <property type="match status" value="1"/>
</dbReference>
<feature type="domain" description="PTS EIIA type-1" evidence="19">
    <location>
        <begin position="499"/>
        <end position="603"/>
    </location>
</feature>
<feature type="transmembrane region" description="Helical" evidence="18">
    <location>
        <begin position="105"/>
        <end position="135"/>
    </location>
</feature>
<comment type="function">
    <text evidence="12">The phosphoenolpyruvate-dependent sugar phosphotransferase system (sugar PTS), a major carbohydrate active transport system, catalyzes the phosphorylation of incoming sugar substrates concomitantly with their translocation across the cell membrane. This system is involved in sucrose transport.</text>
</comment>
<feature type="domain" description="PTS EIIC type-1" evidence="21">
    <location>
        <begin position="103"/>
        <end position="461"/>
    </location>
</feature>
<evidence type="ECO:0000256" key="10">
    <source>
        <dbReference type="ARBA" id="ARBA00023136"/>
    </source>
</evidence>
<dbReference type="Pfam" id="PF02378">
    <property type="entry name" value="PTS_EIIC"/>
    <property type="match status" value="1"/>
</dbReference>
<dbReference type="AlphaFoldDB" id="A0AAN1SJ16"/>
<dbReference type="InterPro" id="IPR036878">
    <property type="entry name" value="Glu_permease_IIB"/>
</dbReference>
<evidence type="ECO:0000256" key="9">
    <source>
        <dbReference type="ARBA" id="ARBA00022989"/>
    </source>
</evidence>
<evidence type="ECO:0000256" key="3">
    <source>
        <dbReference type="ARBA" id="ARBA00022475"/>
    </source>
</evidence>
<feature type="transmembrane region" description="Helical" evidence="18">
    <location>
        <begin position="388"/>
        <end position="408"/>
    </location>
</feature>
<dbReference type="PANTHER" id="PTHR30175">
    <property type="entry name" value="PHOSPHOTRANSFERASE SYSTEM TRANSPORT PROTEIN"/>
    <property type="match status" value="1"/>
</dbReference>
<dbReference type="PROSITE" id="PS51098">
    <property type="entry name" value="PTS_EIIB_TYPE_1"/>
    <property type="match status" value="1"/>
</dbReference>
<dbReference type="InterPro" id="IPR013013">
    <property type="entry name" value="PTS_EIIC_1"/>
</dbReference>
<dbReference type="Gene3D" id="3.30.1360.60">
    <property type="entry name" value="Glucose permease domain IIB"/>
    <property type="match status" value="1"/>
</dbReference>
<dbReference type="InterPro" id="IPR018113">
    <property type="entry name" value="PTrfase_EIIB_Cys"/>
</dbReference>
<dbReference type="Pfam" id="PF00367">
    <property type="entry name" value="PTS_EIIB"/>
    <property type="match status" value="1"/>
</dbReference>
<keyword evidence="7 18" id="KW-0812">Transmembrane</keyword>
<dbReference type="InterPro" id="IPR001127">
    <property type="entry name" value="PTS_EIIA_1_perm"/>
</dbReference>
<proteinExistence type="predicted"/>
<feature type="transmembrane region" description="Helical" evidence="18">
    <location>
        <begin position="141"/>
        <end position="161"/>
    </location>
</feature>
<keyword evidence="5 22" id="KW-0808">Transferase</keyword>
<dbReference type="InterPro" id="IPR003352">
    <property type="entry name" value="PTS_EIIC"/>
</dbReference>
<evidence type="ECO:0000256" key="18">
    <source>
        <dbReference type="SAM" id="Phobius"/>
    </source>
</evidence>
<name>A0AAN1SJ16_TETHN</name>
<dbReference type="GO" id="GO:0016301">
    <property type="term" value="F:kinase activity"/>
    <property type="evidence" value="ECO:0007669"/>
    <property type="project" value="UniProtKB-KW"/>
</dbReference>
<dbReference type="InterPro" id="IPR011055">
    <property type="entry name" value="Dup_hybrid_motif"/>
</dbReference>
<accession>A0AAN1SJ16</accession>
<keyword evidence="8" id="KW-0418">Kinase</keyword>
<evidence type="ECO:0000256" key="8">
    <source>
        <dbReference type="ARBA" id="ARBA00022777"/>
    </source>
</evidence>
<feature type="compositionally biased region" description="Acidic residues" evidence="17">
    <location>
        <begin position="459"/>
        <end position="470"/>
    </location>
</feature>
<evidence type="ECO:0000256" key="4">
    <source>
        <dbReference type="ARBA" id="ARBA00022597"/>
    </source>
</evidence>
<feature type="transmembrane region" description="Helical" evidence="18">
    <location>
        <begin position="242"/>
        <end position="264"/>
    </location>
</feature>
<comment type="subcellular location">
    <subcellularLocation>
        <location evidence="1">Cell membrane</location>
        <topology evidence="1">Multi-pass membrane protein</topology>
    </subcellularLocation>
</comment>
<dbReference type="EC" id="2.7.1.211" evidence="11"/>
<evidence type="ECO:0000259" key="19">
    <source>
        <dbReference type="PROSITE" id="PS51093"/>
    </source>
</evidence>
<evidence type="ECO:0000256" key="13">
    <source>
        <dbReference type="ARBA" id="ARBA00048931"/>
    </source>
</evidence>
<keyword evidence="4" id="KW-0762">Sugar transport</keyword>
<evidence type="ECO:0000256" key="6">
    <source>
        <dbReference type="ARBA" id="ARBA00022683"/>
    </source>
</evidence>
<comment type="catalytic activity">
    <reaction evidence="13">
        <text>N(pros)-phospho-L-histidyl-[protein](out) + sucrose = sucrose 6(G)-phosphate(in) + L-histidyl-[protein]</text>
        <dbReference type="Rhea" id="RHEA:49236"/>
        <dbReference type="Rhea" id="RHEA-COMP:9745"/>
        <dbReference type="Rhea" id="RHEA-COMP:9746"/>
        <dbReference type="ChEBI" id="CHEBI:17992"/>
        <dbReference type="ChEBI" id="CHEBI:29979"/>
        <dbReference type="ChEBI" id="CHEBI:64837"/>
        <dbReference type="ChEBI" id="CHEBI:91002"/>
        <dbReference type="EC" id="2.7.1.211"/>
    </reaction>
</comment>
<feature type="transmembrane region" description="Helical" evidence="18">
    <location>
        <begin position="322"/>
        <end position="346"/>
    </location>
</feature>
<evidence type="ECO:0000256" key="1">
    <source>
        <dbReference type="ARBA" id="ARBA00004651"/>
    </source>
</evidence>
<dbReference type="Proteomes" id="UP000002663">
    <property type="component" value="Chromosome"/>
</dbReference>
<dbReference type="CDD" id="cd00212">
    <property type="entry name" value="PTS_IIB_glc"/>
    <property type="match status" value="1"/>
</dbReference>
<feature type="transmembrane region" description="Helical" evidence="18">
    <location>
        <begin position="211"/>
        <end position="230"/>
    </location>
</feature>
<dbReference type="RefSeq" id="WP_014125401.1">
    <property type="nucleotide sequence ID" value="NC_016052.1"/>
</dbReference>
<dbReference type="FunFam" id="2.70.70.10:FF:000001">
    <property type="entry name" value="PTS system glucose-specific IIA component"/>
    <property type="match status" value="1"/>
</dbReference>
<dbReference type="Gene3D" id="2.70.70.10">
    <property type="entry name" value="Glucose Permease (Domain IIA)"/>
    <property type="match status" value="1"/>
</dbReference>
<dbReference type="PROSITE" id="PS01035">
    <property type="entry name" value="PTS_EIIB_TYPE_1_CYS"/>
    <property type="match status" value="1"/>
</dbReference>
<feature type="transmembrane region" description="Helical" evidence="18">
    <location>
        <begin position="173"/>
        <end position="191"/>
    </location>
</feature>
<sequence length="631" mass="67075">MEYEKIAQEILTNIGGTENIKHFTHCATRLRLTLYDNQKPDEDKIKAIDGVVGVANQGGQFQIIIGNDVKYVYKALQGIADTSNDNSSQESTEEKSVVNRILDTIAGIFVPIVPALAGSGMLKALLAIAALFGWISTEGQTYQILDFVSDAIFYFLPMLLAHSASVKFGTNPYLSITIGGILLHPSFTAMIETARETGTGIQLFGLPVTPAEYGSSVIPIILIIWFMSFVEPAVDKIVPKVTRIFGTPLITLFIVAPVALIIIGPLGTFLGDGLASGIEWLNGYASWLIPMIVGTFTPLLVMVGMHYALISIGINSLAASGFDTVAGPGMIVSNIAQGGAVLAVAIRTKNNQLRSLGISTGFSALLGITEPALYGINLPYRKPLISSMVGGGLGGLFLGIMNVGRFQQVPPGLLGLPSFIGEEGFSNLTYTVIGLVISFVAAFITQLFLGIDDHGETIVDDDSSSEDTSSEEPSAIDHQPQTISSPIDGEVVPLNQVNDEAFAQGLLGQGVAVLPTNGKIYAPIDGTVSAFLDSKHAIGIIGEDGAELLIHCGLDTVSLEGEGFTAYIQQGDKVKKGDLLLEMDIDFITSKGLDTTTPILITNSNEFRTIIPVEKNEVHVGEELIEISKGE</sequence>
<evidence type="ECO:0000256" key="14">
    <source>
        <dbReference type="ARBA" id="ARBA00074554"/>
    </source>
</evidence>
<protein>
    <recommendedName>
        <fullName evidence="14">PTS system sucrose-specific EIIBCA component</fullName>
        <ecNumber evidence="11">2.7.1.211</ecNumber>
    </recommendedName>
    <alternativeName>
        <fullName evidence="15">EIIBCA-Scr</fullName>
    </alternativeName>
</protein>
<dbReference type="GO" id="GO:0015771">
    <property type="term" value="P:trehalose transport"/>
    <property type="evidence" value="ECO:0007669"/>
    <property type="project" value="TreeGrafter"/>
</dbReference>
<keyword evidence="3" id="KW-1003">Cell membrane</keyword>
<dbReference type="NCBIfam" id="TIGR01995">
    <property type="entry name" value="PTS-II-ABC-beta"/>
    <property type="match status" value="1"/>
</dbReference>
<dbReference type="Pfam" id="PF00358">
    <property type="entry name" value="PTS_EIIA_1"/>
    <property type="match status" value="1"/>
</dbReference>
<dbReference type="SUPFAM" id="SSF51261">
    <property type="entry name" value="Duplicated hybrid motif"/>
    <property type="match status" value="1"/>
</dbReference>
<keyword evidence="10 18" id="KW-0472">Membrane</keyword>
<dbReference type="PROSITE" id="PS51093">
    <property type="entry name" value="PTS_EIIA_TYPE_1"/>
    <property type="match status" value="1"/>
</dbReference>
<evidence type="ECO:0000256" key="15">
    <source>
        <dbReference type="ARBA" id="ARBA00081008"/>
    </source>
</evidence>
<evidence type="ECO:0000256" key="12">
    <source>
        <dbReference type="ARBA" id="ARBA00045139"/>
    </source>
</evidence>
<dbReference type="FunFam" id="3.30.1360.60:FF:000001">
    <property type="entry name" value="PTS system glucose-specific IIBC component PtsG"/>
    <property type="match status" value="1"/>
</dbReference>